<dbReference type="Gramene" id="ORUFI01G12090.1">
    <property type="protein sequence ID" value="ORUFI01G12090.1"/>
    <property type="gene ID" value="ORUFI01G12090"/>
</dbReference>
<sequence length="923" mass="103652">MWEAQSYASDDKAGVKEIPRSDISKRELLFHVFQEPAVIGSGSRAISARTVLLWRTPWTPARINIEDKSYKMAMDDPSCSCRFLLWFLCFVACVLLESAASVHSWCPLHPSLRQEAKFKQKTNKFWEYQEQSNTWVEISMPFNLMSCINDTCTKVGSIEQPERRHGRASISSQEEKDAEIDDNDQADRNDPVLPIRKRISLTRMSESSVWVTGQSGSIYERFWNGLAWVIAPHELPISVGYATATFIVNTTILALSEAGILYQLQLNEHAQPIWTEVIFNFEQQFIVLGEKTQSQAMHIRNGIVSYDGRKLFLSITNGSLVEVTELQPLRWTYHGHPPGGDVSYISDAGNARPGTVFTVSSTGDLYEFDRESRPSWKKHIWSEETAENVSLSSSVGCALHGLLGSNSVSLFLITKDGLLVERRLHRRKWKWYKHGAPKSQRLSSITEVQQDESNDATSMYFTTTTGKVFEYQFPKYTGGAQSNKIRGLWVNHMSPENTKVARNVRGVQVQVGRVIFPLDDGRLGELHLPGMGGDDFGPSQHYSMRRKVPNKYEWSILDAPETEGWNAEYCTEEHGPTNCITGAKNVAADTKSNDLGNIPPSRWRKEDKQQYLERNGDDLLWINCTAMRKGRQVASGSPWDGIPGLPRRVTTDDALFFVNKRGRLLQFTVALRKFKWKDCQSPPDTKIAFIVDQEVFRRNVIFAVGRNGRLYQYNRITELWHKHYQSPHLVLSRSPGTAMRPSHLSLAGSIFMVSEHGGLVEYHFSPQDGWEWVEHGTPHRDVAIVGAPGPCFDGSQLFIIGSDGDVYRRHLENWTWRWTSHGHPSAPSAVAMNAAGGDKSCATPGSAADAHYADGFVGSCDEKVAAARPVPFSEDAVVFELRDGRLAELRRGADGCGGGWEWARIISTPASACMTSYWTAVAT</sequence>
<dbReference type="PANTHER" id="PTHR36893:SF1">
    <property type="entry name" value="BULB-TYPE LECTIN DOMAIN-CONTAINING PROTEIN"/>
    <property type="match status" value="1"/>
</dbReference>
<keyword evidence="2" id="KW-0812">Transmembrane</keyword>
<feature type="transmembrane region" description="Helical" evidence="2">
    <location>
        <begin position="83"/>
        <end position="105"/>
    </location>
</feature>
<evidence type="ECO:0000256" key="1">
    <source>
        <dbReference type="SAM" id="MobiDB-lite"/>
    </source>
</evidence>
<dbReference type="Gene3D" id="2.120.10.70">
    <property type="entry name" value="Fucose-specific lectin"/>
    <property type="match status" value="2"/>
</dbReference>
<feature type="region of interest" description="Disordered" evidence="1">
    <location>
        <begin position="159"/>
        <end position="190"/>
    </location>
</feature>
<accession>A0A0E0MUK8</accession>
<protein>
    <submittedName>
        <fullName evidence="3">Uncharacterized protein</fullName>
    </submittedName>
</protein>
<evidence type="ECO:0000256" key="2">
    <source>
        <dbReference type="SAM" id="Phobius"/>
    </source>
</evidence>
<keyword evidence="2" id="KW-0472">Membrane</keyword>
<reference evidence="3" key="2">
    <citation type="submission" date="2015-06" db="UniProtKB">
        <authorList>
            <consortium name="EnsemblPlants"/>
        </authorList>
    </citation>
    <scope>IDENTIFICATION</scope>
</reference>
<name>A0A0E0MUK8_ORYRU</name>
<dbReference type="PANTHER" id="PTHR36893">
    <property type="entry name" value="OS01G0275950 PROTEIN"/>
    <property type="match status" value="1"/>
</dbReference>
<dbReference type="SUPFAM" id="SSF89372">
    <property type="entry name" value="Fucose-specific lectin"/>
    <property type="match status" value="2"/>
</dbReference>
<dbReference type="Proteomes" id="UP000008022">
    <property type="component" value="Unassembled WGS sequence"/>
</dbReference>
<organism evidence="3 4">
    <name type="scientific">Oryza rufipogon</name>
    <name type="common">Brownbeard rice</name>
    <name type="synonym">Asian wild rice</name>
    <dbReference type="NCBI Taxonomy" id="4529"/>
    <lineage>
        <taxon>Eukaryota</taxon>
        <taxon>Viridiplantae</taxon>
        <taxon>Streptophyta</taxon>
        <taxon>Embryophyta</taxon>
        <taxon>Tracheophyta</taxon>
        <taxon>Spermatophyta</taxon>
        <taxon>Magnoliopsida</taxon>
        <taxon>Liliopsida</taxon>
        <taxon>Poales</taxon>
        <taxon>Poaceae</taxon>
        <taxon>BOP clade</taxon>
        <taxon>Oryzoideae</taxon>
        <taxon>Oryzeae</taxon>
        <taxon>Oryzinae</taxon>
        <taxon>Oryza</taxon>
    </lineage>
</organism>
<keyword evidence="4" id="KW-1185">Reference proteome</keyword>
<evidence type="ECO:0000313" key="3">
    <source>
        <dbReference type="EnsemblPlants" id="ORUFI01G12090.1"/>
    </source>
</evidence>
<proteinExistence type="predicted"/>
<dbReference type="HOGENOM" id="CLU_015005_0_0_1"/>
<dbReference type="EnsemblPlants" id="ORUFI01G12090.1">
    <property type="protein sequence ID" value="ORUFI01G12090.1"/>
    <property type="gene ID" value="ORUFI01G12090"/>
</dbReference>
<dbReference type="AlphaFoldDB" id="A0A0E0MUK8"/>
<reference evidence="4" key="1">
    <citation type="submission" date="2013-06" db="EMBL/GenBank/DDBJ databases">
        <authorList>
            <person name="Zhao Q."/>
        </authorList>
    </citation>
    <scope>NUCLEOTIDE SEQUENCE</scope>
    <source>
        <strain evidence="4">cv. W1943</strain>
    </source>
</reference>
<keyword evidence="2" id="KW-1133">Transmembrane helix</keyword>
<evidence type="ECO:0000313" key="4">
    <source>
        <dbReference type="Proteomes" id="UP000008022"/>
    </source>
</evidence>